<gene>
    <name evidence="1" type="ORF">CWR48_19105</name>
</gene>
<evidence type="ECO:0000313" key="1">
    <source>
        <dbReference type="EMBL" id="RDW15834.1"/>
    </source>
</evidence>
<name>A0A3D8PIF0_9BACI</name>
<proteinExistence type="predicted"/>
<dbReference type="RefSeq" id="WP_115774888.1">
    <property type="nucleotide sequence ID" value="NZ_PIOC01000032.1"/>
</dbReference>
<dbReference type="Proteomes" id="UP000257143">
    <property type="component" value="Unassembled WGS sequence"/>
</dbReference>
<protein>
    <submittedName>
        <fullName evidence="1">Uncharacterized protein</fullName>
    </submittedName>
</protein>
<dbReference type="AlphaFoldDB" id="A0A3D8PIF0"/>
<reference evidence="2" key="1">
    <citation type="submission" date="2017-11" db="EMBL/GenBank/DDBJ databases">
        <authorList>
            <person name="Zhu W."/>
        </authorList>
    </citation>
    <scope>NUCLEOTIDE SEQUENCE [LARGE SCALE GENOMIC DNA]</scope>
    <source>
        <strain evidence="2">CAU 1183</strain>
    </source>
</reference>
<sequence length="224" mass="25875">MKLYQARKGQFVYYNNELHKIYGVKAMYKESIHLIKLRDLSQHLTKASEIERYKAQVLDSFVFNQKAYTLKSRKAEEGDFILIHNPRPDSLDTYVLNEIELVEAADNKGITTTNSHGVKHNEYLLMEPGRDQDSHRIDFKDIETADPISLQETEALDLRNPNNALLPSIGDIYRRINENEIFEAMVVAVKAQMVYLGDGSVMSPLELLNADEWEYLYNLQDDDS</sequence>
<keyword evidence="2" id="KW-1185">Reference proteome</keyword>
<dbReference type="OrthoDB" id="2835997at2"/>
<organism evidence="1 2">
    <name type="scientific">Oceanobacillus arenosus</name>
    <dbReference type="NCBI Taxonomy" id="1229153"/>
    <lineage>
        <taxon>Bacteria</taxon>
        <taxon>Bacillati</taxon>
        <taxon>Bacillota</taxon>
        <taxon>Bacilli</taxon>
        <taxon>Bacillales</taxon>
        <taxon>Bacillaceae</taxon>
        <taxon>Oceanobacillus</taxon>
    </lineage>
</organism>
<dbReference type="EMBL" id="PIOC01000032">
    <property type="protein sequence ID" value="RDW15834.1"/>
    <property type="molecule type" value="Genomic_DNA"/>
</dbReference>
<evidence type="ECO:0000313" key="2">
    <source>
        <dbReference type="Proteomes" id="UP000257143"/>
    </source>
</evidence>
<accession>A0A3D8PIF0</accession>
<comment type="caution">
    <text evidence="1">The sequence shown here is derived from an EMBL/GenBank/DDBJ whole genome shotgun (WGS) entry which is preliminary data.</text>
</comment>